<name>A0A3A3FGP9_9BURK</name>
<dbReference type="Pfam" id="PF07044">
    <property type="entry name" value="DUF1329"/>
    <property type="match status" value="1"/>
</dbReference>
<dbReference type="AlphaFoldDB" id="A0A3A3FGP9"/>
<keyword evidence="1" id="KW-0732">Signal</keyword>
<evidence type="ECO:0000313" key="3">
    <source>
        <dbReference type="Proteomes" id="UP000265955"/>
    </source>
</evidence>
<accession>A0A3A3FGP9</accession>
<comment type="caution">
    <text evidence="2">The sequence shown here is derived from an EMBL/GenBank/DDBJ whole genome shotgun (WGS) entry which is preliminary data.</text>
</comment>
<sequence length="458" mass="50920">MKKLITLSLTGALLLHFGPATSAVSNEEAKQLGEALTSFGAIKAGNADGSIPPYTGGLTKPPVGFDPKSGVWPDPFSNEKPIVKITAANMAQYADKLTPGTQALLKRFPTYRIDVYKSHRTMHYPDWVLQNTAKNATTAKLTGKVDGDGVEGAFGGIPFPIPKSGTEVMWNNLLSYQRTQIDVYNPGQYLVDAAGNRSQLPTTPSKTYYPHYDRALADKGSGEMYSKLWAQVAAPPTMAGTAFLVNYPINYASSDQQSWVYTPGQRRVRMAPEYRYDTPYAQNGGVLFWDELQLFRGRMDRFDFKLVGRKELYIPYNNYKYPTMPAEAIYGTKHIEGDAVRWELHRVWVVEASLKDGARHAYSKRVFYFDEDTWALVEADGFDQEGKLWRVGLAYTFNYYDGIGGGMFAQSCTYDLQKGSYFSYLSPTANGAPKIFVHDKLDTPALFTPSGLAGTGVR</sequence>
<dbReference type="RefSeq" id="WP_119772235.1">
    <property type="nucleotide sequence ID" value="NZ_QYUO01000003.1"/>
</dbReference>
<dbReference type="OrthoDB" id="6751304at2"/>
<evidence type="ECO:0000313" key="2">
    <source>
        <dbReference type="EMBL" id="RJF92350.1"/>
    </source>
</evidence>
<dbReference type="Proteomes" id="UP000265955">
    <property type="component" value="Unassembled WGS sequence"/>
</dbReference>
<dbReference type="CDD" id="cd16329">
    <property type="entry name" value="LolA_like"/>
    <property type="match status" value="1"/>
</dbReference>
<proteinExistence type="predicted"/>
<feature type="chain" id="PRO_5017235418" evidence="1">
    <location>
        <begin position="23"/>
        <end position="458"/>
    </location>
</feature>
<organism evidence="2 3">
    <name type="scientific">Noviherbaspirillum saxi</name>
    <dbReference type="NCBI Taxonomy" id="2320863"/>
    <lineage>
        <taxon>Bacteria</taxon>
        <taxon>Pseudomonadati</taxon>
        <taxon>Pseudomonadota</taxon>
        <taxon>Betaproteobacteria</taxon>
        <taxon>Burkholderiales</taxon>
        <taxon>Oxalobacteraceae</taxon>
        <taxon>Noviherbaspirillum</taxon>
    </lineage>
</organism>
<gene>
    <name evidence="2" type="ORF">D3871_27395</name>
</gene>
<feature type="signal peptide" evidence="1">
    <location>
        <begin position="1"/>
        <end position="22"/>
    </location>
</feature>
<evidence type="ECO:0000256" key="1">
    <source>
        <dbReference type="SAM" id="SignalP"/>
    </source>
</evidence>
<reference evidence="3" key="1">
    <citation type="submission" date="2018-09" db="EMBL/GenBank/DDBJ databases">
        <authorList>
            <person name="Zhu H."/>
        </authorList>
    </citation>
    <scope>NUCLEOTIDE SEQUENCE [LARGE SCALE GENOMIC DNA]</scope>
    <source>
        <strain evidence="3">K1R23-30</strain>
    </source>
</reference>
<dbReference type="Gene3D" id="2.50.20.10">
    <property type="entry name" value="Lipoprotein localisation LolA/LolB/LppX"/>
    <property type="match status" value="1"/>
</dbReference>
<protein>
    <submittedName>
        <fullName evidence="2">DUF1329 domain-containing protein</fullName>
    </submittedName>
</protein>
<dbReference type="EMBL" id="QYUO01000003">
    <property type="protein sequence ID" value="RJF92350.1"/>
    <property type="molecule type" value="Genomic_DNA"/>
</dbReference>
<keyword evidence="3" id="KW-1185">Reference proteome</keyword>
<dbReference type="InterPro" id="IPR010752">
    <property type="entry name" value="DUF1329"/>
</dbReference>